<accession>A0ABQ0LDJ5</accession>
<evidence type="ECO:0000256" key="1">
    <source>
        <dbReference type="SAM" id="Phobius"/>
    </source>
</evidence>
<keyword evidence="1" id="KW-1133">Transmembrane helix</keyword>
<proteinExistence type="predicted"/>
<sequence>MPGPASGQALDLRNALLSTKYPTPQWHRNLDGRPLLTAVWHWQITGNVNFGVVPRAIGIGITIYKPQRHLAVDSDSRVLMAFFASSQSATASTGSANPGPEILDWPGLLQLWKNKSPDQALPTYVPTYVPAPHAGVDVEHAHPESRRRRRLQYALFTALTLLLCILVLRWLSGVAGAGVDSNSNLLQKNATAEAPHVAAAPALAPMPSKNDAAFIQNLETSTILELAGISSVIGNVLFVLSGRNRS</sequence>
<protein>
    <submittedName>
        <fullName evidence="2">Uncharacterized protein</fullName>
    </submittedName>
</protein>
<evidence type="ECO:0000313" key="2">
    <source>
        <dbReference type="EMBL" id="GAT49206.1"/>
    </source>
</evidence>
<feature type="transmembrane region" description="Helical" evidence="1">
    <location>
        <begin position="153"/>
        <end position="171"/>
    </location>
</feature>
<keyword evidence="1" id="KW-0812">Transmembrane</keyword>
<organism evidence="2 3">
    <name type="scientific">Mycena chlorophos</name>
    <name type="common">Agaric fungus</name>
    <name type="synonym">Agaricus chlorophos</name>
    <dbReference type="NCBI Taxonomy" id="658473"/>
    <lineage>
        <taxon>Eukaryota</taxon>
        <taxon>Fungi</taxon>
        <taxon>Dikarya</taxon>
        <taxon>Basidiomycota</taxon>
        <taxon>Agaricomycotina</taxon>
        <taxon>Agaricomycetes</taxon>
        <taxon>Agaricomycetidae</taxon>
        <taxon>Agaricales</taxon>
        <taxon>Marasmiineae</taxon>
        <taxon>Mycenaceae</taxon>
        <taxon>Mycena</taxon>
    </lineage>
</organism>
<reference evidence="2" key="1">
    <citation type="submission" date="2014-09" db="EMBL/GenBank/DDBJ databases">
        <title>Genome sequence of the luminous mushroom Mycena chlorophos for searching fungal bioluminescence genes.</title>
        <authorList>
            <person name="Tanaka Y."/>
            <person name="Kasuga D."/>
            <person name="Oba Y."/>
            <person name="Hase S."/>
            <person name="Sato K."/>
            <person name="Oba Y."/>
            <person name="Sakakibara Y."/>
        </authorList>
    </citation>
    <scope>NUCLEOTIDE SEQUENCE</scope>
</reference>
<keyword evidence="3" id="KW-1185">Reference proteome</keyword>
<gene>
    <name evidence="2" type="ORF">MCHLO_06537</name>
</gene>
<name>A0ABQ0LDJ5_MYCCL</name>
<dbReference type="EMBL" id="DF845312">
    <property type="protein sequence ID" value="GAT49206.1"/>
    <property type="molecule type" value="Genomic_DNA"/>
</dbReference>
<keyword evidence="1" id="KW-0472">Membrane</keyword>
<evidence type="ECO:0000313" key="3">
    <source>
        <dbReference type="Proteomes" id="UP000815677"/>
    </source>
</evidence>
<feature type="transmembrane region" description="Helical" evidence="1">
    <location>
        <begin position="223"/>
        <end position="240"/>
    </location>
</feature>
<dbReference type="Proteomes" id="UP000815677">
    <property type="component" value="Unassembled WGS sequence"/>
</dbReference>